<dbReference type="GO" id="GO:0051604">
    <property type="term" value="P:protein maturation"/>
    <property type="evidence" value="ECO:0007669"/>
    <property type="project" value="UniProtKB-UniRule"/>
</dbReference>
<dbReference type="InterPro" id="IPR002822">
    <property type="entry name" value="Ni_insertion"/>
</dbReference>
<keyword evidence="1 2" id="KW-0533">Nickel</keyword>
<keyword evidence="4" id="KW-1185">Reference proteome</keyword>
<evidence type="ECO:0000256" key="1">
    <source>
        <dbReference type="ARBA" id="ARBA00022596"/>
    </source>
</evidence>
<dbReference type="Pfam" id="PF01969">
    <property type="entry name" value="Ni_insertion"/>
    <property type="match status" value="1"/>
</dbReference>
<dbReference type="EC" id="4.99.1.12" evidence="2"/>
<dbReference type="PANTHER" id="PTHR36566:SF1">
    <property type="entry name" value="PYRIDINIUM-3,5-BISTHIOCARBOXYLIC ACID MONONUCLEOTIDE NICKEL INSERTION PROTEIN"/>
    <property type="match status" value="1"/>
</dbReference>
<comment type="catalytic activity">
    <reaction evidence="2">
        <text>Ni(II)-pyridinium-3,5-bisthiocarboxylate mononucleotide = pyridinium-3,5-bisthiocarboxylate mononucleotide + Ni(2+)</text>
        <dbReference type="Rhea" id="RHEA:54784"/>
        <dbReference type="ChEBI" id="CHEBI:49786"/>
        <dbReference type="ChEBI" id="CHEBI:137372"/>
        <dbReference type="ChEBI" id="CHEBI:137373"/>
        <dbReference type="EC" id="4.99.1.12"/>
    </reaction>
</comment>
<accession>A0A562V149</accession>
<organism evidence="3 4">
    <name type="scientific">Stackebrandtia albiflava</name>
    <dbReference type="NCBI Taxonomy" id="406432"/>
    <lineage>
        <taxon>Bacteria</taxon>
        <taxon>Bacillati</taxon>
        <taxon>Actinomycetota</taxon>
        <taxon>Actinomycetes</taxon>
        <taxon>Glycomycetales</taxon>
        <taxon>Glycomycetaceae</taxon>
        <taxon>Stackebrandtia</taxon>
    </lineage>
</organism>
<dbReference type="RefSeq" id="WP_147137780.1">
    <property type="nucleotide sequence ID" value="NZ_BAABIJ010000002.1"/>
</dbReference>
<protein>
    <recommendedName>
        <fullName evidence="2">Pyridinium-3,5-bisthiocarboxylic acid mononucleotide nickel insertion protein</fullName>
        <shortName evidence="2">P2TMN nickel insertion protein</shortName>
        <ecNumber evidence="2">4.99.1.12</ecNumber>
    </recommendedName>
    <alternativeName>
        <fullName evidence="2">Nickel-pincer cofactor biosynthesis protein LarC</fullName>
    </alternativeName>
</protein>
<evidence type="ECO:0000313" key="4">
    <source>
        <dbReference type="Proteomes" id="UP000321617"/>
    </source>
</evidence>
<sequence length="396" mass="41164">MTIGWLDCAAGASGDMFLGALVDSGVPLPVLQSAIDALDVEPVELRAEPVTRHGLAAVRVHVDHPESHVDRRYTAIRDLIETAELPTPVKEHAVDAFTRLGHAEAAAHRVPLDRVHFHEVGALDSLADVVAACAGLHWLTEHRGLTTVTASTVTVGGGVTRGAHGGIPLPAPATLAVLSAARAPVTGDVPYEACTPTGAALVAAHAHGYGPMPPMVVDTVGCGAGGRDPAERANLLRLVLGQPVETTAPAEAVLLAANVDDLDPRLWPDVLAALLAAGASDAWLTPVLMKKGRPAHTLQVLCADPAVPAVTAAVFRHTTTIGLRSSRVGKHTLPRRFGEVSLDGHTVAVKIAEHDGTVGNISVEHRDVAAAAEALDLPVKHALARATALAWDRYGR</sequence>
<reference evidence="3 4" key="1">
    <citation type="journal article" date="2013" name="Stand. Genomic Sci.">
        <title>Genomic Encyclopedia of Type Strains, Phase I: The one thousand microbial genomes (KMG-I) project.</title>
        <authorList>
            <person name="Kyrpides N.C."/>
            <person name="Woyke T."/>
            <person name="Eisen J.A."/>
            <person name="Garrity G."/>
            <person name="Lilburn T.G."/>
            <person name="Beck B.J."/>
            <person name="Whitman W.B."/>
            <person name="Hugenholtz P."/>
            <person name="Klenk H.P."/>
        </authorList>
    </citation>
    <scope>NUCLEOTIDE SEQUENCE [LARGE SCALE GENOMIC DNA]</scope>
    <source>
        <strain evidence="3 4">DSM 45044</strain>
    </source>
</reference>
<proteinExistence type="inferred from homology"/>
<comment type="function">
    <text evidence="2">Involved in the biosynthesis of a nickel-pincer cofactor ((SCS)Ni(II) pincer complex). Binds Ni(2+), and functions in nickel delivery to pyridinium-3,5-bisthiocarboxylic acid mononucleotide (P2TMN), to form the mature cofactor. Is thus probably required for the activation of nickel-pincer cofactor-dependent enzymes.</text>
</comment>
<comment type="caution">
    <text evidence="3">The sequence shown here is derived from an EMBL/GenBank/DDBJ whole genome shotgun (WGS) entry which is preliminary data.</text>
</comment>
<dbReference type="Gene3D" id="3.10.20.300">
    <property type="entry name" value="mk0293 like domain"/>
    <property type="match status" value="1"/>
</dbReference>
<evidence type="ECO:0000256" key="2">
    <source>
        <dbReference type="HAMAP-Rule" id="MF_01074"/>
    </source>
</evidence>
<dbReference type="GO" id="GO:0016829">
    <property type="term" value="F:lyase activity"/>
    <property type="evidence" value="ECO:0007669"/>
    <property type="project" value="UniProtKB-UniRule"/>
</dbReference>
<keyword evidence="2" id="KW-0456">Lyase</keyword>
<comment type="similarity">
    <text evidence="2">Belongs to the LarC family.</text>
</comment>
<dbReference type="NCBIfam" id="TIGR00299">
    <property type="entry name" value="nickel pincer cofactor biosynthesis protein LarC"/>
    <property type="match status" value="1"/>
</dbReference>
<dbReference type="Gene3D" id="3.30.70.1380">
    <property type="entry name" value="Transcriptional regulatory protein pf0864 domain like"/>
    <property type="match status" value="1"/>
</dbReference>
<evidence type="ECO:0000313" key="3">
    <source>
        <dbReference type="EMBL" id="TWJ11543.1"/>
    </source>
</evidence>
<dbReference type="HAMAP" id="MF_01074">
    <property type="entry name" value="LarC"/>
    <property type="match status" value="1"/>
</dbReference>
<dbReference type="AlphaFoldDB" id="A0A562V149"/>
<dbReference type="GO" id="GO:0016151">
    <property type="term" value="F:nickel cation binding"/>
    <property type="evidence" value="ECO:0007669"/>
    <property type="project" value="UniProtKB-UniRule"/>
</dbReference>
<dbReference type="EMBL" id="VLLL01000006">
    <property type="protein sequence ID" value="TWJ11543.1"/>
    <property type="molecule type" value="Genomic_DNA"/>
</dbReference>
<gene>
    <name evidence="2" type="primary">larC</name>
    <name evidence="3" type="ORF">LX16_2268</name>
</gene>
<name>A0A562V149_9ACTN</name>
<dbReference type="Proteomes" id="UP000321617">
    <property type="component" value="Unassembled WGS sequence"/>
</dbReference>
<dbReference type="PANTHER" id="PTHR36566">
    <property type="entry name" value="NICKEL INSERTION PROTEIN-RELATED"/>
    <property type="match status" value="1"/>
</dbReference>
<dbReference type="OrthoDB" id="9765625at2"/>